<reference evidence="1" key="1">
    <citation type="journal article" date="2014" name="Front. Microbiol.">
        <title>High frequency of phylogenetically diverse reductive dehalogenase-homologous genes in deep subseafloor sedimentary metagenomes.</title>
        <authorList>
            <person name="Kawai M."/>
            <person name="Futagami T."/>
            <person name="Toyoda A."/>
            <person name="Takaki Y."/>
            <person name="Nishi S."/>
            <person name="Hori S."/>
            <person name="Arai W."/>
            <person name="Tsubouchi T."/>
            <person name="Morono Y."/>
            <person name="Uchiyama I."/>
            <person name="Ito T."/>
            <person name="Fujiyama A."/>
            <person name="Inagaki F."/>
            <person name="Takami H."/>
        </authorList>
    </citation>
    <scope>NUCLEOTIDE SEQUENCE</scope>
    <source>
        <strain evidence="1">Expedition CK06-06</strain>
    </source>
</reference>
<dbReference type="EMBL" id="BART01031399">
    <property type="protein sequence ID" value="GAH13963.1"/>
    <property type="molecule type" value="Genomic_DNA"/>
</dbReference>
<sequence>AGIKTIFMKQFFLVEILTTKEVIEQRCQF</sequence>
<comment type="caution">
    <text evidence="1">The sequence shown here is derived from an EMBL/GenBank/DDBJ whole genome shotgun (WGS) entry which is preliminary data.</text>
</comment>
<protein>
    <submittedName>
        <fullName evidence="1">Uncharacterized protein</fullName>
    </submittedName>
</protein>
<organism evidence="1">
    <name type="scientific">marine sediment metagenome</name>
    <dbReference type="NCBI Taxonomy" id="412755"/>
    <lineage>
        <taxon>unclassified sequences</taxon>
        <taxon>metagenomes</taxon>
        <taxon>ecological metagenomes</taxon>
    </lineage>
</organism>
<accession>X1EZH7</accession>
<feature type="non-terminal residue" evidence="1">
    <location>
        <position position="1"/>
    </location>
</feature>
<evidence type="ECO:0000313" key="1">
    <source>
        <dbReference type="EMBL" id="GAH13963.1"/>
    </source>
</evidence>
<gene>
    <name evidence="1" type="ORF">S01H4_54545</name>
</gene>
<dbReference type="AlphaFoldDB" id="X1EZH7"/>
<name>X1EZH7_9ZZZZ</name>
<proteinExistence type="predicted"/>